<keyword evidence="1" id="KW-0176">Collagen</keyword>
<keyword evidence="2" id="KW-1185">Reference proteome</keyword>
<dbReference type="InterPro" id="IPR000922">
    <property type="entry name" value="Lectin_gal-bd_dom"/>
</dbReference>
<dbReference type="GO" id="GO:0030246">
    <property type="term" value="F:carbohydrate binding"/>
    <property type="evidence" value="ECO:0007669"/>
    <property type="project" value="InterPro"/>
</dbReference>
<protein>
    <submittedName>
        <fullName evidence="1">Collagen alpha-1(XXV) chain-like</fullName>
    </submittedName>
</protein>
<dbReference type="CDD" id="cd22838">
    <property type="entry name" value="Gal_Rha_Lectin_nemgal"/>
    <property type="match status" value="1"/>
</dbReference>
<organism evidence="1 2">
    <name type="scientific">Paramuricea clavata</name>
    <name type="common">Red gorgonian</name>
    <name type="synonym">Violescent sea-whip</name>
    <dbReference type="NCBI Taxonomy" id="317549"/>
    <lineage>
        <taxon>Eukaryota</taxon>
        <taxon>Metazoa</taxon>
        <taxon>Cnidaria</taxon>
        <taxon>Anthozoa</taxon>
        <taxon>Octocorallia</taxon>
        <taxon>Malacalcyonacea</taxon>
        <taxon>Plexauridae</taxon>
        <taxon>Paramuricea</taxon>
    </lineage>
</organism>
<accession>A0A7D9IFP6</accession>
<dbReference type="EMBL" id="CACRXK020006421">
    <property type="protein sequence ID" value="CAB4009335.1"/>
    <property type="molecule type" value="Genomic_DNA"/>
</dbReference>
<reference evidence="1" key="1">
    <citation type="submission" date="2020-04" db="EMBL/GenBank/DDBJ databases">
        <authorList>
            <person name="Alioto T."/>
            <person name="Alioto T."/>
            <person name="Gomez Garrido J."/>
        </authorList>
    </citation>
    <scope>NUCLEOTIDE SEQUENCE</scope>
    <source>
        <strain evidence="1">A484AB</strain>
    </source>
</reference>
<dbReference type="PANTHER" id="PTHR46780">
    <property type="entry name" value="PROTEIN EVA-1"/>
    <property type="match status" value="1"/>
</dbReference>
<comment type="caution">
    <text evidence="1">The sequence shown here is derived from an EMBL/GenBank/DDBJ whole genome shotgun (WGS) entry which is preliminary data.</text>
</comment>
<evidence type="ECO:0000313" key="1">
    <source>
        <dbReference type="EMBL" id="CAB4009335.1"/>
    </source>
</evidence>
<dbReference type="GO" id="GO:0005581">
    <property type="term" value="C:collagen trimer"/>
    <property type="evidence" value="ECO:0007669"/>
    <property type="project" value="UniProtKB-KW"/>
</dbReference>
<dbReference type="PROSITE" id="PS50228">
    <property type="entry name" value="SUEL_LECTIN"/>
    <property type="match status" value="1"/>
</dbReference>
<dbReference type="InterPro" id="IPR043159">
    <property type="entry name" value="Lectin_gal-bd_sf"/>
</dbReference>
<sequence>MQSYKAGNYIDKIKSSRSSEQAFGWFDNLTRGVNDAMTLRVDDLTRQVMKLPRSLAGFLVIYGAFHIAFSSPVKDSQRPHVIKRRDSIEDYYWNEHLPLGFFINNGGDAGNNPAHQGAALFGSGYGSTSSTQAFARSGIPVKPKNSEIKTTITCEGEKEWLECGKYKLINIKSAFWGRDDSSTCTNNAVARGLKTDGMCPQDESNTMTKVRNQCQDENACEISASTIFFDKTDCPSTYKYLKLEYECKHSESKIKE</sequence>
<name>A0A7D9IFP6_PARCT</name>
<dbReference type="AlphaFoldDB" id="A0A7D9IFP6"/>
<dbReference type="Proteomes" id="UP001152795">
    <property type="component" value="Unassembled WGS sequence"/>
</dbReference>
<dbReference type="OrthoDB" id="1100386at2759"/>
<dbReference type="Pfam" id="PF02140">
    <property type="entry name" value="SUEL_Lectin"/>
    <property type="match status" value="1"/>
</dbReference>
<gene>
    <name evidence="1" type="ORF">PACLA_8A008429</name>
</gene>
<proteinExistence type="predicted"/>
<evidence type="ECO:0000313" key="2">
    <source>
        <dbReference type="Proteomes" id="UP001152795"/>
    </source>
</evidence>
<dbReference type="Gene3D" id="2.60.120.740">
    <property type="match status" value="1"/>
</dbReference>